<proteinExistence type="predicted"/>
<dbReference type="EMBL" id="JABTEG010000001">
    <property type="protein sequence ID" value="KAG4306502.1"/>
    <property type="molecule type" value="Genomic_DNA"/>
</dbReference>
<keyword evidence="2" id="KW-1185">Reference proteome</keyword>
<evidence type="ECO:0000313" key="2">
    <source>
        <dbReference type="Proteomes" id="UP000768646"/>
    </source>
</evidence>
<reference evidence="1 2" key="1">
    <citation type="journal article" date="2021" name="Commun. Biol.">
        <title>Genomic insights into the host specific adaptation of the Pneumocystis genus.</title>
        <authorList>
            <person name="Cisse O.H."/>
            <person name="Ma L."/>
            <person name="Dekker J.P."/>
            <person name="Khil P.P."/>
            <person name="Youn J.-H."/>
            <person name="Brenchley J.M."/>
            <person name="Blair R."/>
            <person name="Pahar B."/>
            <person name="Chabe M."/>
            <person name="Van Rompay K.K.A."/>
            <person name="Keesler R."/>
            <person name="Sukura A."/>
            <person name="Hirsch V."/>
            <person name="Kutty G."/>
            <person name="Liu Y."/>
            <person name="Peng L."/>
            <person name="Chen J."/>
            <person name="Song J."/>
            <person name="Weissenbacher-Lang C."/>
            <person name="Xu J."/>
            <person name="Upham N.S."/>
            <person name="Stajich J.E."/>
            <person name="Cuomo C.A."/>
            <person name="Cushion M.T."/>
            <person name="Kovacs J.A."/>
        </authorList>
    </citation>
    <scope>NUCLEOTIDE SEQUENCE [LARGE SCALE GENOMIC DNA]</scope>
    <source>
        <strain evidence="1 2">RABM</strain>
    </source>
</reference>
<evidence type="ECO:0000313" key="1">
    <source>
        <dbReference type="EMBL" id="KAG4306502.1"/>
    </source>
</evidence>
<gene>
    <name evidence="1" type="ORF">PORY_000490</name>
</gene>
<name>A0ACB7CGW5_9ASCO</name>
<organism evidence="1 2">
    <name type="scientific">Pneumocystis oryctolagi</name>
    <dbReference type="NCBI Taxonomy" id="42067"/>
    <lineage>
        <taxon>Eukaryota</taxon>
        <taxon>Fungi</taxon>
        <taxon>Dikarya</taxon>
        <taxon>Ascomycota</taxon>
        <taxon>Taphrinomycotina</taxon>
        <taxon>Pneumocystomycetes</taxon>
        <taxon>Pneumocystaceae</taxon>
        <taxon>Pneumocystis</taxon>
    </lineage>
</organism>
<protein>
    <submittedName>
        <fullName evidence="1">Uncharacterized protein</fullName>
    </submittedName>
</protein>
<dbReference type="Proteomes" id="UP000768646">
    <property type="component" value="Unassembled WGS sequence"/>
</dbReference>
<sequence length="94" mass="10878">MSRLDVLSSYRNLLRAIKVAFKDDIPLLSASKKQIRDVFYQDKGKILSENEIYKKVLYANDVANILRKNVVQGRLNESGHYSLRIHHDTERSSS</sequence>
<accession>A0ACB7CGW5</accession>
<comment type="caution">
    <text evidence="1">The sequence shown here is derived from an EMBL/GenBank/DDBJ whole genome shotgun (WGS) entry which is preliminary data.</text>
</comment>